<name>A0A915K4A0_ROMCU</name>
<dbReference type="Proteomes" id="UP000887565">
    <property type="component" value="Unplaced"/>
</dbReference>
<dbReference type="AlphaFoldDB" id="A0A915K4A0"/>
<evidence type="ECO:0000313" key="1">
    <source>
        <dbReference type="Proteomes" id="UP000887565"/>
    </source>
</evidence>
<dbReference type="WBParaSite" id="nRc.2.0.1.t33032-RA">
    <property type="protein sequence ID" value="nRc.2.0.1.t33032-RA"/>
    <property type="gene ID" value="nRc.2.0.1.g33032"/>
</dbReference>
<organism evidence="1 2">
    <name type="scientific">Romanomermis culicivorax</name>
    <name type="common">Nematode worm</name>
    <dbReference type="NCBI Taxonomy" id="13658"/>
    <lineage>
        <taxon>Eukaryota</taxon>
        <taxon>Metazoa</taxon>
        <taxon>Ecdysozoa</taxon>
        <taxon>Nematoda</taxon>
        <taxon>Enoplea</taxon>
        <taxon>Dorylaimia</taxon>
        <taxon>Mermithida</taxon>
        <taxon>Mermithoidea</taxon>
        <taxon>Mermithidae</taxon>
        <taxon>Romanomermis</taxon>
    </lineage>
</organism>
<sequence>MDGRCSKMIANRAQQILGILANIDCPYSAQKKPELHHRTIYSYYRSKYIDICRKRIPSFTTNKIFRDDTNILFGGNSLAFGPNTIS</sequence>
<protein>
    <submittedName>
        <fullName evidence="2">Uncharacterized protein</fullName>
    </submittedName>
</protein>
<evidence type="ECO:0000313" key="2">
    <source>
        <dbReference type="WBParaSite" id="nRc.2.0.1.t33032-RA"/>
    </source>
</evidence>
<accession>A0A915K4A0</accession>
<keyword evidence="1" id="KW-1185">Reference proteome</keyword>
<reference evidence="2" key="1">
    <citation type="submission" date="2022-11" db="UniProtKB">
        <authorList>
            <consortium name="WormBaseParasite"/>
        </authorList>
    </citation>
    <scope>IDENTIFICATION</scope>
</reference>
<proteinExistence type="predicted"/>